<dbReference type="PANTHER" id="PTHR42961:SF2">
    <property type="entry name" value="IRON-SULFUR PROTEIN NUBPL"/>
    <property type="match status" value="1"/>
</dbReference>
<feature type="non-terminal residue" evidence="4">
    <location>
        <position position="211"/>
    </location>
</feature>
<name>A0AAE0G5V6_9CHLO</name>
<dbReference type="Proteomes" id="UP001190700">
    <property type="component" value="Unassembled WGS sequence"/>
</dbReference>
<sequence>MSAFSSARTCTTSIRNNERVRQGRDSTTARTPRAARRALKRCAASLKAGRAAAPAAFRWAAPISQRGTRARWGCSAAAAVADTETAEEQVLDALRNIIDPDFGMDIVACNFIKELQARTGSDRPPALEYVNALEWVTDVDLTMTAAPSRPAGAAEMPSGLRGVSHIIAVSSCKGGVGKSCTSVNLAYSLAMMGAKVGIFDADIYGPSLPTM</sequence>
<dbReference type="GO" id="GO:0009570">
    <property type="term" value="C:chloroplast stroma"/>
    <property type="evidence" value="ECO:0007669"/>
    <property type="project" value="TreeGrafter"/>
</dbReference>
<evidence type="ECO:0008006" key="6">
    <source>
        <dbReference type="Google" id="ProtNLM"/>
    </source>
</evidence>
<dbReference type="SUPFAM" id="SSF117916">
    <property type="entry name" value="Fe-S cluster assembly (FSCA) domain-like"/>
    <property type="match status" value="1"/>
</dbReference>
<dbReference type="Pfam" id="PF10609">
    <property type="entry name" value="ParA"/>
    <property type="match status" value="1"/>
</dbReference>
<gene>
    <name evidence="4" type="ORF">CYMTET_19504</name>
</gene>
<dbReference type="GO" id="GO:0051539">
    <property type="term" value="F:4 iron, 4 sulfur cluster binding"/>
    <property type="evidence" value="ECO:0007669"/>
    <property type="project" value="TreeGrafter"/>
</dbReference>
<dbReference type="GO" id="GO:0005524">
    <property type="term" value="F:ATP binding"/>
    <property type="evidence" value="ECO:0007669"/>
    <property type="project" value="UniProtKB-KW"/>
</dbReference>
<reference evidence="4 5" key="1">
    <citation type="journal article" date="2015" name="Genome Biol. Evol.">
        <title>Comparative Genomics of a Bacterivorous Green Alga Reveals Evolutionary Causalities and Consequences of Phago-Mixotrophic Mode of Nutrition.</title>
        <authorList>
            <person name="Burns J.A."/>
            <person name="Paasch A."/>
            <person name="Narechania A."/>
            <person name="Kim E."/>
        </authorList>
    </citation>
    <scope>NUCLEOTIDE SEQUENCE [LARGE SCALE GENOMIC DNA]</scope>
    <source>
        <strain evidence="4 5">PLY_AMNH</strain>
    </source>
</reference>
<keyword evidence="2" id="KW-0067">ATP-binding</keyword>
<dbReference type="GO" id="GO:0016226">
    <property type="term" value="P:iron-sulfur cluster assembly"/>
    <property type="evidence" value="ECO:0007669"/>
    <property type="project" value="InterPro"/>
</dbReference>
<evidence type="ECO:0000256" key="2">
    <source>
        <dbReference type="ARBA" id="ARBA00022840"/>
    </source>
</evidence>
<evidence type="ECO:0000313" key="4">
    <source>
        <dbReference type="EMBL" id="KAK3272185.1"/>
    </source>
</evidence>
<feature type="compositionally biased region" description="Polar residues" evidence="3">
    <location>
        <begin position="1"/>
        <end position="15"/>
    </location>
</feature>
<dbReference type="InterPro" id="IPR044304">
    <property type="entry name" value="NUBPL-like"/>
</dbReference>
<accession>A0AAE0G5V6</accession>
<dbReference type="Gene3D" id="3.30.300.130">
    <property type="entry name" value="Fe-S cluster assembly (FSCA)"/>
    <property type="match status" value="1"/>
</dbReference>
<dbReference type="AlphaFoldDB" id="A0AAE0G5V6"/>
<evidence type="ECO:0000256" key="1">
    <source>
        <dbReference type="ARBA" id="ARBA00022741"/>
    </source>
</evidence>
<comment type="caution">
    <text evidence="4">The sequence shown here is derived from an EMBL/GenBank/DDBJ whole genome shotgun (WGS) entry which is preliminary data.</text>
</comment>
<dbReference type="EMBL" id="LGRX02009108">
    <property type="protein sequence ID" value="KAK3272185.1"/>
    <property type="molecule type" value="Genomic_DNA"/>
</dbReference>
<keyword evidence="1" id="KW-0547">Nucleotide-binding</keyword>
<keyword evidence="5" id="KW-1185">Reference proteome</keyword>
<dbReference type="PANTHER" id="PTHR42961">
    <property type="entry name" value="IRON-SULFUR PROTEIN NUBPL"/>
    <property type="match status" value="1"/>
</dbReference>
<protein>
    <recommendedName>
        <fullName evidence="6">MIP18 family-like domain-containing protein</fullName>
    </recommendedName>
</protein>
<dbReference type="InterPro" id="IPR034904">
    <property type="entry name" value="FSCA_dom_sf"/>
</dbReference>
<evidence type="ECO:0000313" key="5">
    <source>
        <dbReference type="Proteomes" id="UP001190700"/>
    </source>
</evidence>
<organism evidence="4 5">
    <name type="scientific">Cymbomonas tetramitiformis</name>
    <dbReference type="NCBI Taxonomy" id="36881"/>
    <lineage>
        <taxon>Eukaryota</taxon>
        <taxon>Viridiplantae</taxon>
        <taxon>Chlorophyta</taxon>
        <taxon>Pyramimonadophyceae</taxon>
        <taxon>Pyramimonadales</taxon>
        <taxon>Pyramimonadaceae</taxon>
        <taxon>Cymbomonas</taxon>
    </lineage>
</organism>
<feature type="region of interest" description="Disordered" evidence="3">
    <location>
        <begin position="1"/>
        <end position="34"/>
    </location>
</feature>
<dbReference type="Gene3D" id="3.40.50.300">
    <property type="entry name" value="P-loop containing nucleotide triphosphate hydrolases"/>
    <property type="match status" value="1"/>
</dbReference>
<dbReference type="InterPro" id="IPR033756">
    <property type="entry name" value="YlxH/NBP35"/>
</dbReference>
<dbReference type="InterPro" id="IPR027417">
    <property type="entry name" value="P-loop_NTPase"/>
</dbReference>
<dbReference type="SUPFAM" id="SSF52540">
    <property type="entry name" value="P-loop containing nucleoside triphosphate hydrolases"/>
    <property type="match status" value="1"/>
</dbReference>
<evidence type="ECO:0000256" key="3">
    <source>
        <dbReference type="SAM" id="MobiDB-lite"/>
    </source>
</evidence>
<proteinExistence type="predicted"/>